<evidence type="ECO:0000313" key="1">
    <source>
        <dbReference type="EMBL" id="PON67590.1"/>
    </source>
</evidence>
<sequence>MAYLWDWRNQMREHFRKMGRKKDLAFTKANPYKNVSLDEWSILCDHFASQEFEVEMAEARMEALIQAQLRAHFDPLLRDTAESVESVVGRESIDEF</sequence>
<reference evidence="2" key="1">
    <citation type="submission" date="2016-06" db="EMBL/GenBank/DDBJ databases">
        <title>Parallel loss of symbiosis genes in relatives of nitrogen-fixing non-legume Parasponia.</title>
        <authorList>
            <person name="Van Velzen R."/>
            <person name="Holmer R."/>
            <person name="Bu F."/>
            <person name="Rutten L."/>
            <person name="Van Zeijl A."/>
            <person name="Liu W."/>
            <person name="Santuari L."/>
            <person name="Cao Q."/>
            <person name="Sharma T."/>
            <person name="Shen D."/>
            <person name="Roswanjaya Y."/>
            <person name="Wardhani T."/>
            <person name="Kalhor M.S."/>
            <person name="Jansen J."/>
            <person name="Van den Hoogen J."/>
            <person name="Gungor B."/>
            <person name="Hartog M."/>
            <person name="Hontelez J."/>
            <person name="Verver J."/>
            <person name="Yang W.-C."/>
            <person name="Schijlen E."/>
            <person name="Repin R."/>
            <person name="Schilthuizen M."/>
            <person name="Schranz E."/>
            <person name="Heidstra R."/>
            <person name="Miyata K."/>
            <person name="Fedorova E."/>
            <person name="Kohlen W."/>
            <person name="Bisseling T."/>
            <person name="Smit S."/>
            <person name="Geurts R."/>
        </authorList>
    </citation>
    <scope>NUCLEOTIDE SEQUENCE [LARGE SCALE GENOMIC DNA]</scope>
    <source>
        <strain evidence="2">cv. WU1-14</strain>
    </source>
</reference>
<accession>A0A2P5D2R5</accession>
<dbReference type="AlphaFoldDB" id="A0A2P5D2R5"/>
<proteinExistence type="predicted"/>
<dbReference type="EMBL" id="JXTB01000070">
    <property type="protein sequence ID" value="PON67590.1"/>
    <property type="molecule type" value="Genomic_DNA"/>
</dbReference>
<evidence type="ECO:0008006" key="3">
    <source>
        <dbReference type="Google" id="ProtNLM"/>
    </source>
</evidence>
<protein>
    <recommendedName>
        <fullName evidence="3">Transposase, Ptta/En/Spm, plant</fullName>
    </recommendedName>
</protein>
<dbReference type="OrthoDB" id="10426862at2759"/>
<evidence type="ECO:0000313" key="2">
    <source>
        <dbReference type="Proteomes" id="UP000237105"/>
    </source>
</evidence>
<gene>
    <name evidence="1" type="ORF">PanWU01x14_102270</name>
</gene>
<organism evidence="1 2">
    <name type="scientific">Parasponia andersonii</name>
    <name type="common">Sponia andersonii</name>
    <dbReference type="NCBI Taxonomy" id="3476"/>
    <lineage>
        <taxon>Eukaryota</taxon>
        <taxon>Viridiplantae</taxon>
        <taxon>Streptophyta</taxon>
        <taxon>Embryophyta</taxon>
        <taxon>Tracheophyta</taxon>
        <taxon>Spermatophyta</taxon>
        <taxon>Magnoliopsida</taxon>
        <taxon>eudicotyledons</taxon>
        <taxon>Gunneridae</taxon>
        <taxon>Pentapetalae</taxon>
        <taxon>rosids</taxon>
        <taxon>fabids</taxon>
        <taxon>Rosales</taxon>
        <taxon>Cannabaceae</taxon>
        <taxon>Parasponia</taxon>
    </lineage>
</organism>
<dbReference type="Proteomes" id="UP000237105">
    <property type="component" value="Unassembled WGS sequence"/>
</dbReference>
<keyword evidence="2" id="KW-1185">Reference proteome</keyword>
<comment type="caution">
    <text evidence="1">The sequence shown here is derived from an EMBL/GenBank/DDBJ whole genome shotgun (WGS) entry which is preliminary data.</text>
</comment>
<name>A0A2P5D2R5_PARAD</name>